<comment type="function">
    <text evidence="8">This protein is part of the stalk that links CF(0) to CF(1). It either transmits conformational changes from CF(0) to CF(1) or is implicated in proton conduction.</text>
</comment>
<keyword evidence="4 8" id="KW-0406">Ion transport</keyword>
<protein>
    <recommendedName>
        <fullName evidence="8">ATP synthase subunit delta</fullName>
    </recommendedName>
    <alternativeName>
        <fullName evidence="8">ATP synthase F(1) sector subunit delta</fullName>
    </alternativeName>
    <alternativeName>
        <fullName evidence="8">F-type ATPase subunit delta</fullName>
        <shortName evidence="8">F-ATPase subunit delta</shortName>
    </alternativeName>
</protein>
<evidence type="ECO:0000313" key="10">
    <source>
        <dbReference type="Proteomes" id="UP001236258"/>
    </source>
</evidence>
<dbReference type="Proteomes" id="UP001236258">
    <property type="component" value="Unassembled WGS sequence"/>
</dbReference>
<dbReference type="Pfam" id="PF00213">
    <property type="entry name" value="OSCP"/>
    <property type="match status" value="1"/>
</dbReference>
<dbReference type="PROSITE" id="PS00389">
    <property type="entry name" value="ATPASE_DELTA"/>
    <property type="match status" value="1"/>
</dbReference>
<gene>
    <name evidence="8 9" type="primary">atpH</name>
    <name evidence="9" type="ORF">Q3O59_14190</name>
</gene>
<dbReference type="InterPro" id="IPR000711">
    <property type="entry name" value="ATPase_OSCP/dsu"/>
</dbReference>
<evidence type="ECO:0000256" key="6">
    <source>
        <dbReference type="ARBA" id="ARBA00023196"/>
    </source>
</evidence>
<comment type="function">
    <text evidence="8">F(1)F(0) ATP synthase produces ATP from ADP in the presence of a proton or sodium gradient. F-type ATPases consist of two structural domains, F(1) containing the extramembraneous catalytic core and F(0) containing the membrane proton channel, linked together by a central stalk and a peripheral stalk. During catalysis, ATP synthesis in the catalytic domain of F(1) is coupled via a rotary mechanism of the central stalk subunits to proton translocation.</text>
</comment>
<evidence type="ECO:0000256" key="3">
    <source>
        <dbReference type="ARBA" id="ARBA00022781"/>
    </source>
</evidence>
<dbReference type="PRINTS" id="PR00125">
    <property type="entry name" value="ATPASEDELTA"/>
</dbReference>
<keyword evidence="5 8" id="KW-0472">Membrane</keyword>
<evidence type="ECO:0000256" key="1">
    <source>
        <dbReference type="ARBA" id="ARBA00004370"/>
    </source>
</evidence>
<keyword evidence="3 8" id="KW-0375">Hydrogen ion transport</keyword>
<evidence type="ECO:0000256" key="5">
    <source>
        <dbReference type="ARBA" id="ARBA00023136"/>
    </source>
</evidence>
<dbReference type="NCBIfam" id="NF004402">
    <property type="entry name" value="PRK05758.2-2"/>
    <property type="match status" value="1"/>
</dbReference>
<evidence type="ECO:0000256" key="8">
    <source>
        <dbReference type="HAMAP-Rule" id="MF_01416"/>
    </source>
</evidence>
<dbReference type="SUPFAM" id="SSF47928">
    <property type="entry name" value="N-terminal domain of the delta subunit of the F1F0-ATP synthase"/>
    <property type="match status" value="1"/>
</dbReference>
<name>A0ABT9GT67_9GAMM</name>
<evidence type="ECO:0000256" key="2">
    <source>
        <dbReference type="ARBA" id="ARBA00022448"/>
    </source>
</evidence>
<keyword evidence="10" id="KW-1185">Reference proteome</keyword>
<dbReference type="PANTHER" id="PTHR11910">
    <property type="entry name" value="ATP SYNTHASE DELTA CHAIN"/>
    <property type="match status" value="1"/>
</dbReference>
<dbReference type="HAMAP" id="MF_01416">
    <property type="entry name" value="ATP_synth_delta_bact"/>
    <property type="match status" value="1"/>
</dbReference>
<comment type="similarity">
    <text evidence="8">Belongs to the ATPase delta chain family.</text>
</comment>
<keyword evidence="2 8" id="KW-0813">Transport</keyword>
<organism evidence="9 10">
    <name type="scientific">Alkalimonas delamerensis</name>
    <dbReference type="NCBI Taxonomy" id="265981"/>
    <lineage>
        <taxon>Bacteria</taxon>
        <taxon>Pseudomonadati</taxon>
        <taxon>Pseudomonadota</taxon>
        <taxon>Gammaproteobacteria</taxon>
        <taxon>Alkalimonas</taxon>
    </lineage>
</organism>
<dbReference type="InterPro" id="IPR020781">
    <property type="entry name" value="ATPase_OSCP/d_CS"/>
</dbReference>
<dbReference type="EMBL" id="JAUZVY010000006">
    <property type="protein sequence ID" value="MDP4530175.1"/>
    <property type="molecule type" value="Genomic_DNA"/>
</dbReference>
<accession>A0ABT9GT67</accession>
<comment type="caution">
    <text evidence="9">The sequence shown here is derived from an EMBL/GenBank/DDBJ whole genome shotgun (WGS) entry which is preliminary data.</text>
</comment>
<keyword evidence="7 8" id="KW-0066">ATP synthesis</keyword>
<sequence>MSNLTNIARPYAKAAFDYAVEQKQLADWQQMLTFAAEVAKDPQMIAFLGSNSTAETQANLFNQVCADQLTQPVQNLIRLMAENKRLQALPEVLVHFAELKNDHEREVLVDVTSAKPLDAAAQEKLVAALSKRLERNVKLNCSVDPNVVGGMLMQAGDLVIDGSVRGKLDRLITTLQS</sequence>
<keyword evidence="8" id="KW-1003">Cell membrane</keyword>
<dbReference type="NCBIfam" id="TIGR01145">
    <property type="entry name" value="ATP_synt_delta"/>
    <property type="match status" value="1"/>
</dbReference>
<dbReference type="RefSeq" id="WP_305946211.1">
    <property type="nucleotide sequence ID" value="NZ_JAUZVY010000006.1"/>
</dbReference>
<dbReference type="NCBIfam" id="NF004404">
    <property type="entry name" value="PRK05758.2-5"/>
    <property type="match status" value="1"/>
</dbReference>
<comment type="subcellular location">
    <subcellularLocation>
        <location evidence="8">Cell membrane</location>
        <topology evidence="8">Peripheral membrane protein</topology>
    </subcellularLocation>
    <subcellularLocation>
        <location evidence="1">Membrane</location>
    </subcellularLocation>
</comment>
<evidence type="ECO:0000256" key="7">
    <source>
        <dbReference type="ARBA" id="ARBA00023310"/>
    </source>
</evidence>
<proteinExistence type="inferred from homology"/>
<dbReference type="Gene3D" id="1.10.520.20">
    <property type="entry name" value="N-terminal domain of the delta subunit of the F1F0-ATP synthase"/>
    <property type="match status" value="1"/>
</dbReference>
<evidence type="ECO:0000256" key="4">
    <source>
        <dbReference type="ARBA" id="ARBA00023065"/>
    </source>
</evidence>
<keyword evidence="6 8" id="KW-0139">CF(1)</keyword>
<reference evidence="9 10" key="1">
    <citation type="submission" date="2023-08" db="EMBL/GenBank/DDBJ databases">
        <authorList>
            <person name="Joshi A."/>
            <person name="Thite S."/>
        </authorList>
    </citation>
    <scope>NUCLEOTIDE SEQUENCE [LARGE SCALE GENOMIC DNA]</scope>
    <source>
        <strain evidence="9 10">1E1</strain>
    </source>
</reference>
<dbReference type="InterPro" id="IPR026015">
    <property type="entry name" value="ATP_synth_OSCP/delta_N_sf"/>
</dbReference>
<evidence type="ECO:0000313" key="9">
    <source>
        <dbReference type="EMBL" id="MDP4530175.1"/>
    </source>
</evidence>